<organism evidence="2 3">
    <name type="scientific">Psychromarinibacter halotolerans</name>
    <dbReference type="NCBI Taxonomy" id="1775175"/>
    <lineage>
        <taxon>Bacteria</taxon>
        <taxon>Pseudomonadati</taxon>
        <taxon>Pseudomonadota</taxon>
        <taxon>Alphaproteobacteria</taxon>
        <taxon>Rhodobacterales</taxon>
        <taxon>Paracoccaceae</taxon>
        <taxon>Psychromarinibacter</taxon>
    </lineage>
</organism>
<name>A0ABV7H0B4_9RHOB</name>
<dbReference type="Proteomes" id="UP001595632">
    <property type="component" value="Unassembled WGS sequence"/>
</dbReference>
<accession>A0ABV7H0B4</accession>
<proteinExistence type="predicted"/>
<reference evidence="3" key="1">
    <citation type="journal article" date="2019" name="Int. J. Syst. Evol. Microbiol.">
        <title>The Global Catalogue of Microorganisms (GCM) 10K type strain sequencing project: providing services to taxonomists for standard genome sequencing and annotation.</title>
        <authorList>
            <consortium name="The Broad Institute Genomics Platform"/>
            <consortium name="The Broad Institute Genome Sequencing Center for Infectious Disease"/>
            <person name="Wu L."/>
            <person name="Ma J."/>
        </authorList>
    </citation>
    <scope>NUCLEOTIDE SEQUENCE [LARGE SCALE GENOMIC DNA]</scope>
    <source>
        <strain evidence="3">KCTC 52366</strain>
    </source>
</reference>
<evidence type="ECO:0000313" key="3">
    <source>
        <dbReference type="Proteomes" id="UP001595632"/>
    </source>
</evidence>
<keyword evidence="1" id="KW-1133">Transmembrane helix</keyword>
<evidence type="ECO:0000313" key="2">
    <source>
        <dbReference type="EMBL" id="MFC3144822.1"/>
    </source>
</evidence>
<keyword evidence="1" id="KW-0472">Membrane</keyword>
<sequence length="65" mass="7400">MSYQHERSQRHPLPNAGRVEDFTAPFLWTAGLLLFVVLFAIWAAYGMATVLILSALADVLLKRRR</sequence>
<dbReference type="EMBL" id="JBHRTB010000010">
    <property type="protein sequence ID" value="MFC3144822.1"/>
    <property type="molecule type" value="Genomic_DNA"/>
</dbReference>
<feature type="transmembrane region" description="Helical" evidence="1">
    <location>
        <begin position="32"/>
        <end position="61"/>
    </location>
</feature>
<gene>
    <name evidence="2" type="ORF">ACFOGP_19025</name>
</gene>
<protein>
    <submittedName>
        <fullName evidence="2">Uncharacterized protein</fullName>
    </submittedName>
</protein>
<keyword evidence="3" id="KW-1185">Reference proteome</keyword>
<evidence type="ECO:0000256" key="1">
    <source>
        <dbReference type="SAM" id="Phobius"/>
    </source>
</evidence>
<keyword evidence="1" id="KW-0812">Transmembrane</keyword>
<comment type="caution">
    <text evidence="2">The sequence shown here is derived from an EMBL/GenBank/DDBJ whole genome shotgun (WGS) entry which is preliminary data.</text>
</comment>
<dbReference type="RefSeq" id="WP_275634390.1">
    <property type="nucleotide sequence ID" value="NZ_JARGYD010000009.1"/>
</dbReference>